<feature type="transmembrane region" description="Helical" evidence="8">
    <location>
        <begin position="302"/>
        <end position="321"/>
    </location>
</feature>
<evidence type="ECO:0000256" key="2">
    <source>
        <dbReference type="ARBA" id="ARBA00007998"/>
    </source>
</evidence>
<evidence type="ECO:0000256" key="7">
    <source>
        <dbReference type="ARBA" id="ARBA00023136"/>
    </source>
</evidence>
<dbReference type="PANTHER" id="PTHR34975">
    <property type="entry name" value="SPORE GERMINATION PROTEIN A2"/>
    <property type="match status" value="1"/>
</dbReference>
<feature type="transmembrane region" description="Helical" evidence="8">
    <location>
        <begin position="274"/>
        <end position="295"/>
    </location>
</feature>
<evidence type="ECO:0000313" key="10">
    <source>
        <dbReference type="Proteomes" id="UP000324326"/>
    </source>
</evidence>
<feature type="transmembrane region" description="Helical" evidence="8">
    <location>
        <begin position="111"/>
        <end position="138"/>
    </location>
</feature>
<dbReference type="InterPro" id="IPR004761">
    <property type="entry name" value="Spore_GerAB"/>
</dbReference>
<dbReference type="STRING" id="1925020.BTA30_01570"/>
<keyword evidence="3" id="KW-0813">Transport</keyword>
<organism evidence="9 10">
    <name type="scientific">Bacillus swezeyi</name>
    <dbReference type="NCBI Taxonomy" id="1925020"/>
    <lineage>
        <taxon>Bacteria</taxon>
        <taxon>Bacillati</taxon>
        <taxon>Bacillota</taxon>
        <taxon>Bacilli</taxon>
        <taxon>Bacillales</taxon>
        <taxon>Bacillaceae</taxon>
        <taxon>Bacillus</taxon>
    </lineage>
</organism>
<comment type="caution">
    <text evidence="9">The sequence shown here is derived from an EMBL/GenBank/DDBJ whole genome shotgun (WGS) entry which is preliminary data.</text>
</comment>
<comment type="similarity">
    <text evidence="2">Belongs to the amino acid-polyamine-organocation (APC) superfamily. Spore germination protein (SGP) (TC 2.A.3.9) family.</text>
</comment>
<keyword evidence="7 8" id="KW-0472">Membrane</keyword>
<feature type="transmembrane region" description="Helical" evidence="8">
    <location>
        <begin position="84"/>
        <end position="105"/>
    </location>
</feature>
<dbReference type="Pfam" id="PF03845">
    <property type="entry name" value="Spore_permease"/>
    <property type="match status" value="1"/>
</dbReference>
<evidence type="ECO:0000313" key="9">
    <source>
        <dbReference type="EMBL" id="KAA6451885.1"/>
    </source>
</evidence>
<feature type="transmembrane region" description="Helical" evidence="8">
    <location>
        <begin position="12"/>
        <end position="31"/>
    </location>
</feature>
<accession>A0A5M8RTD3</accession>
<dbReference type="Proteomes" id="UP000324326">
    <property type="component" value="Unassembled WGS sequence"/>
</dbReference>
<dbReference type="Gene3D" id="1.20.1740.10">
    <property type="entry name" value="Amino acid/polyamine transporter I"/>
    <property type="match status" value="1"/>
</dbReference>
<evidence type="ECO:0000256" key="1">
    <source>
        <dbReference type="ARBA" id="ARBA00004141"/>
    </source>
</evidence>
<keyword evidence="6 8" id="KW-1133">Transmembrane helix</keyword>
<dbReference type="GO" id="GO:0009847">
    <property type="term" value="P:spore germination"/>
    <property type="evidence" value="ECO:0007669"/>
    <property type="project" value="InterPro"/>
</dbReference>
<evidence type="ECO:0000256" key="5">
    <source>
        <dbReference type="ARBA" id="ARBA00022692"/>
    </source>
</evidence>
<keyword evidence="4" id="KW-0309">Germination</keyword>
<dbReference type="NCBIfam" id="TIGR00912">
    <property type="entry name" value="2A0309"/>
    <property type="match status" value="1"/>
</dbReference>
<feature type="transmembrane region" description="Helical" evidence="8">
    <location>
        <begin position="341"/>
        <end position="358"/>
    </location>
</feature>
<evidence type="ECO:0000256" key="3">
    <source>
        <dbReference type="ARBA" id="ARBA00022448"/>
    </source>
</evidence>
<feature type="transmembrane region" description="Helical" evidence="8">
    <location>
        <begin position="190"/>
        <end position="209"/>
    </location>
</feature>
<name>A0A5M8RTD3_9BACI</name>
<dbReference type="AlphaFoldDB" id="A0A5M8RTD3"/>
<reference evidence="9 10" key="1">
    <citation type="submission" date="2018-08" db="EMBL/GenBank/DDBJ databases">
        <title>Bacillus phenotypic plasticity.</title>
        <authorList>
            <person name="Hurtado E."/>
        </authorList>
    </citation>
    <scope>NUCLEOTIDE SEQUENCE [LARGE SCALE GENOMIC DNA]</scope>
    <source>
        <strain evidence="9 10">427</strain>
    </source>
</reference>
<feature type="transmembrane region" description="Helical" evidence="8">
    <location>
        <begin position="150"/>
        <end position="170"/>
    </location>
</feature>
<dbReference type="PANTHER" id="PTHR34975:SF2">
    <property type="entry name" value="SPORE GERMINATION PROTEIN A2"/>
    <property type="match status" value="1"/>
</dbReference>
<proteinExistence type="inferred from homology"/>
<keyword evidence="5 8" id="KW-0812">Transmembrane</keyword>
<feature type="transmembrane region" description="Helical" evidence="8">
    <location>
        <begin position="43"/>
        <end position="64"/>
    </location>
</feature>
<dbReference type="EMBL" id="QSND01000002">
    <property type="protein sequence ID" value="KAA6451885.1"/>
    <property type="molecule type" value="Genomic_DNA"/>
</dbReference>
<dbReference type="GO" id="GO:0016020">
    <property type="term" value="C:membrane"/>
    <property type="evidence" value="ECO:0007669"/>
    <property type="project" value="UniProtKB-SubCell"/>
</dbReference>
<evidence type="ECO:0000256" key="6">
    <source>
        <dbReference type="ARBA" id="ARBA00022989"/>
    </source>
</evidence>
<sequence>MVISKQDKITVSQSVIIVTNFLLGTGILTLPRTSVEAVKTPDVWLSVIFGGLVAIMAGIIMVELSREYPGKTFYQYSRDIIGKWTGGVISLLFICYFLATSGFQVRSVTEVIQFFLLGETPIWATAMIFLWCGIYLLVGGINPLARLYEIVFPITVLIFLTVVFMSAGIFDVDNLRPVLGKGITPAIQGIKTTTLAYTGIEVVMIIIPFMKKPDKAFKPAIIGVCFSVIFYVITVIMVIGALSIDGVSTRTWPTLDLMRSFELPGLIFERFESLLLVIWIMQLFANFTISCYVAALGLSQLFKINIQPLLYILLPVVYLIAMTPKNINHLFQLGDLIGDSAIYLFGLTPLVLLAISNVRRKKT</sequence>
<comment type="subcellular location">
    <subcellularLocation>
        <location evidence="1">Membrane</location>
        <topology evidence="1">Multi-pass membrane protein</topology>
    </subcellularLocation>
</comment>
<evidence type="ECO:0000256" key="8">
    <source>
        <dbReference type="SAM" id="Phobius"/>
    </source>
</evidence>
<protein>
    <submittedName>
        <fullName evidence="9">Spore gernimation protein</fullName>
    </submittedName>
</protein>
<feature type="transmembrane region" description="Helical" evidence="8">
    <location>
        <begin position="221"/>
        <end position="244"/>
    </location>
</feature>
<dbReference type="RefSeq" id="WP_148957724.1">
    <property type="nucleotide sequence ID" value="NZ_QSND01000002.1"/>
</dbReference>
<evidence type="ECO:0000256" key="4">
    <source>
        <dbReference type="ARBA" id="ARBA00022544"/>
    </source>
</evidence>
<gene>
    <name evidence="9" type="ORF">DX927_14360</name>
</gene>